<evidence type="ECO:0000313" key="2">
    <source>
        <dbReference type="Proteomes" id="UP000027931"/>
    </source>
</evidence>
<dbReference type="EMBL" id="JMIR01000052">
    <property type="protein sequence ID" value="KEO80962.1"/>
    <property type="molecule type" value="Genomic_DNA"/>
</dbReference>
<accession>A0A074M4M6</accession>
<name>A0A074M4M6_9BACL</name>
<sequence>MDNIERNIYSIYGNAPEISAYGLAKYSRSSMSLADSLKELSQQKTEEFLNTFYFQYGHSSIADLAHVSIALENISIWAAMVVADEPLWDGQERSTRYQDFKKTKYFTPDGAPGSYRELSDEMFLRYDELTQTLQSALASKYPKPDDMTEEYYQRTLRARAFDVSRYWLPLSTNTSLGQITSARTLERQISRLMSHDVPEIRQIAAEMREAVVSREPVQPNGDSASDVRRTGPLLPTLAKYTSPNTYTINSRLKLKQAARELIGHLQPRAGKPVELSLFQDPLEHACTALLYSVSHLSYKQLQEVVQNLSTAQKHDLLETAFADRGKHDAWLRELQSHPLIFDVTMDIGAFRDLNRHRKVSKIVQDLGTHLGYSTPDILHETGMAQDYRQLMDNHFQTVSRLQEEWNPVEALYLLPMAANCRSLHQMDLHQAAYLIELRTGSAGHFSYREIAYQMFEELERQYPDFTKYIRVTNPREVFNPFQR</sequence>
<dbReference type="GO" id="GO:0070402">
    <property type="term" value="F:NADPH binding"/>
    <property type="evidence" value="ECO:0007669"/>
    <property type="project" value="TreeGrafter"/>
</dbReference>
<dbReference type="GO" id="GO:0004799">
    <property type="term" value="F:thymidylate synthase activity"/>
    <property type="evidence" value="ECO:0007669"/>
    <property type="project" value="TreeGrafter"/>
</dbReference>
<dbReference type="RefSeq" id="WP_052036703.1">
    <property type="nucleotide sequence ID" value="NZ_JMIR01000052.1"/>
</dbReference>
<dbReference type="InterPro" id="IPR003669">
    <property type="entry name" value="Thymidylate_synthase_ThyX"/>
</dbReference>
<dbReference type="GO" id="GO:0050660">
    <property type="term" value="F:flavin adenine dinucleotide binding"/>
    <property type="evidence" value="ECO:0007669"/>
    <property type="project" value="InterPro"/>
</dbReference>
<dbReference type="PANTHER" id="PTHR34934">
    <property type="entry name" value="FLAVIN-DEPENDENT THYMIDYLATE SYNTHASE"/>
    <property type="match status" value="1"/>
</dbReference>
<dbReference type="GO" id="GO:0050797">
    <property type="term" value="F:thymidylate synthase (FAD) activity"/>
    <property type="evidence" value="ECO:0007669"/>
    <property type="project" value="InterPro"/>
</dbReference>
<comment type="caution">
    <text evidence="1">The sequence shown here is derived from an EMBL/GenBank/DDBJ whole genome shotgun (WGS) entry which is preliminary data.</text>
</comment>
<dbReference type="PROSITE" id="PS51331">
    <property type="entry name" value="THYX"/>
    <property type="match status" value="2"/>
</dbReference>
<protein>
    <recommendedName>
        <fullName evidence="3">Alternative thymidylate synthase</fullName>
    </recommendedName>
</protein>
<dbReference type="CDD" id="cd20175">
    <property type="entry name" value="ThyX"/>
    <property type="match status" value="1"/>
</dbReference>
<keyword evidence="2" id="KW-1185">Reference proteome</keyword>
<dbReference type="OrthoDB" id="9780625at2"/>
<dbReference type="Proteomes" id="UP000027931">
    <property type="component" value="Unassembled WGS sequence"/>
</dbReference>
<evidence type="ECO:0000313" key="1">
    <source>
        <dbReference type="EMBL" id="KEO80962.1"/>
    </source>
</evidence>
<dbReference type="Pfam" id="PF02511">
    <property type="entry name" value="Thy1"/>
    <property type="match status" value="2"/>
</dbReference>
<organism evidence="1 2">
    <name type="scientific">Tumebacillus flagellatus</name>
    <dbReference type="NCBI Taxonomy" id="1157490"/>
    <lineage>
        <taxon>Bacteria</taxon>
        <taxon>Bacillati</taxon>
        <taxon>Bacillota</taxon>
        <taxon>Bacilli</taxon>
        <taxon>Bacillales</taxon>
        <taxon>Alicyclobacillaceae</taxon>
        <taxon>Tumebacillus</taxon>
    </lineage>
</organism>
<dbReference type="SUPFAM" id="SSF69796">
    <property type="entry name" value="Thymidylate synthase-complementing protein Thy1"/>
    <property type="match status" value="2"/>
</dbReference>
<dbReference type="Gene3D" id="3.30.1360.170">
    <property type="match status" value="2"/>
</dbReference>
<reference evidence="1 2" key="1">
    <citation type="journal article" date="2013" name="Int. J. Syst. Evol. Microbiol.">
        <title>Tumebacillus flagellatus sp. nov., an alpha-amylase/pullulanase-producing bacterium isolated from cassava wastewater.</title>
        <authorList>
            <person name="Wang Q."/>
            <person name="Xie N."/>
            <person name="Qin Y."/>
            <person name="Shen N."/>
            <person name="Zhu J."/>
            <person name="Mi H."/>
            <person name="Huang R."/>
        </authorList>
    </citation>
    <scope>NUCLEOTIDE SEQUENCE [LARGE SCALE GENOMIC DNA]</scope>
    <source>
        <strain evidence="1 2">GST4</strain>
    </source>
</reference>
<gene>
    <name evidence="1" type="ORF">EL26_23320</name>
</gene>
<dbReference type="eggNOG" id="COG1351">
    <property type="taxonomic scope" value="Bacteria"/>
</dbReference>
<evidence type="ECO:0008006" key="3">
    <source>
        <dbReference type="Google" id="ProtNLM"/>
    </source>
</evidence>
<dbReference type="GO" id="GO:0006231">
    <property type="term" value="P:dTMP biosynthetic process"/>
    <property type="evidence" value="ECO:0007669"/>
    <property type="project" value="InterPro"/>
</dbReference>
<dbReference type="STRING" id="1157490.EL26_23320"/>
<dbReference type="PANTHER" id="PTHR34934:SF1">
    <property type="entry name" value="FLAVIN-DEPENDENT THYMIDYLATE SYNTHASE"/>
    <property type="match status" value="1"/>
</dbReference>
<dbReference type="AlphaFoldDB" id="A0A074M4M6"/>
<proteinExistence type="predicted"/>
<dbReference type="InterPro" id="IPR036098">
    <property type="entry name" value="Thymidylate_synthase_ThyX_sf"/>
</dbReference>